<name>A0A2S3UPR8_9HYPH</name>
<feature type="signal peptide" evidence="9">
    <location>
        <begin position="1"/>
        <end position="25"/>
    </location>
</feature>
<keyword evidence="4" id="KW-1003">Cell membrane</keyword>
<dbReference type="GO" id="GO:0016020">
    <property type="term" value="C:membrane"/>
    <property type="evidence" value="ECO:0007669"/>
    <property type="project" value="UniProtKB-SubCell"/>
</dbReference>
<feature type="chain" id="PRO_5015695171" description="Lectin-like protein BA14k" evidence="9">
    <location>
        <begin position="26"/>
        <end position="154"/>
    </location>
</feature>
<reference evidence="10 11" key="1">
    <citation type="submission" date="2018-01" db="EMBL/GenBank/DDBJ databases">
        <title>Genomic Encyclopedia of Archaeal and Bacterial Type Strains, Phase II (KMG-II): from individual species to whole genera.</title>
        <authorList>
            <person name="Goeker M."/>
        </authorList>
    </citation>
    <scope>NUCLEOTIDE SEQUENCE [LARGE SCALE GENOMIC DNA]</scope>
    <source>
        <strain evidence="10 11">DSM 17023</strain>
    </source>
</reference>
<feature type="region of interest" description="Disordered" evidence="7">
    <location>
        <begin position="27"/>
        <end position="58"/>
    </location>
</feature>
<keyword evidence="11" id="KW-1185">Reference proteome</keyword>
<evidence type="ECO:0000256" key="2">
    <source>
        <dbReference type="ARBA" id="ARBA00010270"/>
    </source>
</evidence>
<evidence type="ECO:0000256" key="4">
    <source>
        <dbReference type="ARBA" id="ARBA00022475"/>
    </source>
</evidence>
<evidence type="ECO:0000256" key="3">
    <source>
        <dbReference type="ARBA" id="ARBA00020552"/>
    </source>
</evidence>
<keyword evidence="8" id="KW-0472">Membrane</keyword>
<evidence type="ECO:0000313" key="11">
    <source>
        <dbReference type="Proteomes" id="UP000236959"/>
    </source>
</evidence>
<evidence type="ECO:0000256" key="5">
    <source>
        <dbReference type="ARBA" id="ARBA00022734"/>
    </source>
</evidence>
<comment type="similarity">
    <text evidence="2">Belongs to the BA14k family.</text>
</comment>
<dbReference type="InterPro" id="IPR012413">
    <property type="entry name" value="BA14K"/>
</dbReference>
<evidence type="ECO:0000256" key="9">
    <source>
        <dbReference type="SAM" id="SignalP"/>
    </source>
</evidence>
<dbReference type="RefSeq" id="WP_103223646.1">
    <property type="nucleotide sequence ID" value="NZ_PPCN01000008.1"/>
</dbReference>
<keyword evidence="9" id="KW-0732">Signal</keyword>
<keyword evidence="5" id="KW-0430">Lectin</keyword>
<keyword evidence="8" id="KW-1133">Transmembrane helix</keyword>
<organism evidence="10 11">
    <name type="scientific">Roseibium marinum</name>
    <dbReference type="NCBI Taxonomy" id="281252"/>
    <lineage>
        <taxon>Bacteria</taxon>
        <taxon>Pseudomonadati</taxon>
        <taxon>Pseudomonadota</taxon>
        <taxon>Alphaproteobacteria</taxon>
        <taxon>Hyphomicrobiales</taxon>
        <taxon>Stappiaceae</taxon>
        <taxon>Roseibium</taxon>
    </lineage>
</organism>
<comment type="subcellular location">
    <subcellularLocation>
        <location evidence="1">Membrane</location>
        <topology evidence="1">Single-pass membrane protein</topology>
    </subcellularLocation>
</comment>
<proteinExistence type="inferred from homology"/>
<comment type="function">
    <text evidence="6">Has immunoglobulin-binding and hemagglutination properties, and can bind to mannose. Essential for virulence. May be involved in LPS biosynthesis or polysaccharide transport.</text>
</comment>
<dbReference type="Proteomes" id="UP000236959">
    <property type="component" value="Unassembled WGS sequence"/>
</dbReference>
<sequence length="154" mass="16595">MNNTSKRMIAAALTGALLLPTIATAEAGPRNSWNNNRGDHNQHYGSHRKQKGHNNNQGYKKHGNNGNLGAAVAAGVIGLAAGAILLGATRQPSYAGPPPVNYYPPAPYPGRVHGTVGYQPWSPAWYQYCSSKYRSFNQSTGTFTTYGGEQRFCQ</sequence>
<dbReference type="AlphaFoldDB" id="A0A2S3UPR8"/>
<feature type="transmembrane region" description="Helical" evidence="8">
    <location>
        <begin position="68"/>
        <end position="88"/>
    </location>
</feature>
<comment type="caution">
    <text evidence="10">The sequence shown here is derived from an EMBL/GenBank/DDBJ whole genome shotgun (WGS) entry which is preliminary data.</text>
</comment>
<accession>A0A2S3UPR8</accession>
<evidence type="ECO:0000313" key="10">
    <source>
        <dbReference type="EMBL" id="POF29580.1"/>
    </source>
</evidence>
<protein>
    <recommendedName>
        <fullName evidence="3">Lectin-like protein BA14k</fullName>
    </recommendedName>
</protein>
<dbReference type="OrthoDB" id="7889197at2"/>
<evidence type="ECO:0000256" key="8">
    <source>
        <dbReference type="SAM" id="Phobius"/>
    </source>
</evidence>
<evidence type="ECO:0000256" key="6">
    <source>
        <dbReference type="ARBA" id="ARBA00025321"/>
    </source>
</evidence>
<keyword evidence="8" id="KW-0812">Transmembrane</keyword>
<gene>
    <name evidence="10" type="ORF">CLV41_1083</name>
</gene>
<dbReference type="GO" id="GO:0030246">
    <property type="term" value="F:carbohydrate binding"/>
    <property type="evidence" value="ECO:0007669"/>
    <property type="project" value="UniProtKB-KW"/>
</dbReference>
<evidence type="ECO:0000256" key="7">
    <source>
        <dbReference type="SAM" id="MobiDB-lite"/>
    </source>
</evidence>
<dbReference type="EMBL" id="PPCN01000008">
    <property type="protein sequence ID" value="POF29580.1"/>
    <property type="molecule type" value="Genomic_DNA"/>
</dbReference>
<dbReference type="Pfam" id="PF07886">
    <property type="entry name" value="BA14K"/>
    <property type="match status" value="1"/>
</dbReference>
<evidence type="ECO:0000256" key="1">
    <source>
        <dbReference type="ARBA" id="ARBA00004167"/>
    </source>
</evidence>